<feature type="modified residue" description="4-aspartylphosphate" evidence="1">
    <location>
        <position position="54"/>
    </location>
</feature>
<dbReference type="RefSeq" id="WP_207335335.1">
    <property type="nucleotide sequence ID" value="NZ_JAFMYU010000006.1"/>
</dbReference>
<dbReference type="AlphaFoldDB" id="A0A939JZG1"/>
<dbReference type="SUPFAM" id="SSF52172">
    <property type="entry name" value="CheY-like"/>
    <property type="match status" value="1"/>
</dbReference>
<evidence type="ECO:0000259" key="3">
    <source>
        <dbReference type="PROSITE" id="PS50930"/>
    </source>
</evidence>
<evidence type="ECO:0000256" key="1">
    <source>
        <dbReference type="PROSITE-ProRule" id="PRU00169"/>
    </source>
</evidence>
<dbReference type="SMART" id="SM00448">
    <property type="entry name" value="REC"/>
    <property type="match status" value="1"/>
</dbReference>
<dbReference type="Pfam" id="PF00072">
    <property type="entry name" value="Response_reg"/>
    <property type="match status" value="1"/>
</dbReference>
<name>A0A939JZG1_9BACT</name>
<keyword evidence="5" id="KW-1185">Reference proteome</keyword>
<dbReference type="PROSITE" id="PS50930">
    <property type="entry name" value="HTH_LYTTR"/>
    <property type="match status" value="1"/>
</dbReference>
<feature type="domain" description="Response regulatory" evidence="2">
    <location>
        <begin position="2"/>
        <end position="115"/>
    </location>
</feature>
<dbReference type="Gene3D" id="2.40.50.1020">
    <property type="entry name" value="LytTr DNA-binding domain"/>
    <property type="match status" value="1"/>
</dbReference>
<dbReference type="GO" id="GO:0000156">
    <property type="term" value="F:phosphorelay response regulator activity"/>
    <property type="evidence" value="ECO:0007669"/>
    <property type="project" value="InterPro"/>
</dbReference>
<feature type="domain" description="HTH LytTR-type" evidence="3">
    <location>
        <begin position="145"/>
        <end position="248"/>
    </location>
</feature>
<evidence type="ECO:0000313" key="5">
    <source>
        <dbReference type="Proteomes" id="UP000664795"/>
    </source>
</evidence>
<dbReference type="InterPro" id="IPR046947">
    <property type="entry name" value="LytR-like"/>
</dbReference>
<evidence type="ECO:0000259" key="2">
    <source>
        <dbReference type="PROSITE" id="PS50110"/>
    </source>
</evidence>
<reference evidence="4 5" key="1">
    <citation type="submission" date="2021-03" db="EMBL/GenBank/DDBJ databases">
        <title>Fibrella sp. HMF5036 genome sequencing and assembly.</title>
        <authorList>
            <person name="Kang H."/>
            <person name="Kim H."/>
            <person name="Bae S."/>
            <person name="Joh K."/>
        </authorList>
    </citation>
    <scope>NUCLEOTIDE SEQUENCE [LARGE SCALE GENOMIC DNA]</scope>
    <source>
        <strain evidence="4 5">HMF5036</strain>
    </source>
</reference>
<sequence>MKAILIDDEPHSLDNIQALLQTYCPQVTLCATALSAAAGRAMLYAHQPDLVFLDIQMPGQSGVDLLRSLPAYDFEVIIVTAYDQYAIQAMRLAAVDYLLKPVDIGELQAAVDKAMKQRRLKAHNQQLTNLLALLTSGQANEEQRIALATAKETRLVKVGEIIRCESANNYTTFFLGDGEALLVCKPIYEYEELLQPHGFLRCHQSHLVNKQWIKSWKKVYGDFLLLTNGTEIPISRGKREAIKRALNLL</sequence>
<dbReference type="InterPro" id="IPR001789">
    <property type="entry name" value="Sig_transdc_resp-reg_receiver"/>
</dbReference>
<dbReference type="PANTHER" id="PTHR37299:SF1">
    <property type="entry name" value="STAGE 0 SPORULATION PROTEIN A HOMOLOG"/>
    <property type="match status" value="1"/>
</dbReference>
<dbReference type="Proteomes" id="UP000664795">
    <property type="component" value="Unassembled WGS sequence"/>
</dbReference>
<keyword evidence="1" id="KW-0597">Phosphoprotein</keyword>
<dbReference type="Gene3D" id="3.40.50.2300">
    <property type="match status" value="1"/>
</dbReference>
<dbReference type="InterPro" id="IPR007492">
    <property type="entry name" value="LytTR_DNA-bd_dom"/>
</dbReference>
<dbReference type="PROSITE" id="PS50110">
    <property type="entry name" value="RESPONSE_REGULATORY"/>
    <property type="match status" value="1"/>
</dbReference>
<dbReference type="EMBL" id="JAFMYU010000006">
    <property type="protein sequence ID" value="MBO0931373.1"/>
    <property type="molecule type" value="Genomic_DNA"/>
</dbReference>
<dbReference type="PANTHER" id="PTHR37299">
    <property type="entry name" value="TRANSCRIPTIONAL REGULATOR-RELATED"/>
    <property type="match status" value="1"/>
</dbReference>
<accession>A0A939JZG1</accession>
<dbReference type="InterPro" id="IPR011006">
    <property type="entry name" value="CheY-like_superfamily"/>
</dbReference>
<evidence type="ECO:0000313" key="4">
    <source>
        <dbReference type="EMBL" id="MBO0931373.1"/>
    </source>
</evidence>
<proteinExistence type="predicted"/>
<dbReference type="GO" id="GO:0003677">
    <property type="term" value="F:DNA binding"/>
    <property type="evidence" value="ECO:0007669"/>
    <property type="project" value="InterPro"/>
</dbReference>
<gene>
    <name evidence="4" type="ORF">J2I48_10230</name>
</gene>
<protein>
    <submittedName>
        <fullName evidence="4">Response regulator transcription factor</fullName>
    </submittedName>
</protein>
<comment type="caution">
    <text evidence="4">The sequence shown here is derived from an EMBL/GenBank/DDBJ whole genome shotgun (WGS) entry which is preliminary data.</text>
</comment>
<dbReference type="SMART" id="SM00850">
    <property type="entry name" value="LytTR"/>
    <property type="match status" value="1"/>
</dbReference>
<organism evidence="4 5">
    <name type="scientific">Fibrella aquatilis</name>
    <dbReference type="NCBI Taxonomy" id="2817059"/>
    <lineage>
        <taxon>Bacteria</taxon>
        <taxon>Pseudomonadati</taxon>
        <taxon>Bacteroidota</taxon>
        <taxon>Cytophagia</taxon>
        <taxon>Cytophagales</taxon>
        <taxon>Spirosomataceae</taxon>
        <taxon>Fibrella</taxon>
    </lineage>
</organism>
<dbReference type="Pfam" id="PF04397">
    <property type="entry name" value="LytTR"/>
    <property type="match status" value="1"/>
</dbReference>